<protein>
    <submittedName>
        <fullName evidence="1">Uncharacterized protein</fullName>
    </submittedName>
</protein>
<proteinExistence type="predicted"/>
<dbReference type="AlphaFoldDB" id="A0A261Y035"/>
<keyword evidence="2" id="KW-1185">Reference proteome</keyword>
<gene>
    <name evidence="1" type="ORF">BZG36_03251</name>
</gene>
<evidence type="ECO:0000313" key="2">
    <source>
        <dbReference type="Proteomes" id="UP000242875"/>
    </source>
</evidence>
<accession>A0A261Y035</accession>
<reference evidence="1 2" key="1">
    <citation type="journal article" date="2017" name="Mycologia">
        <title>Bifiguratus adelaidae, gen. et sp. nov., a new member of Mucoromycotina in endophytic and soil-dwelling habitats.</title>
        <authorList>
            <person name="Torres-Cruz T.J."/>
            <person name="Billingsley Tobias T.L."/>
            <person name="Almatruk M."/>
            <person name="Hesse C."/>
            <person name="Kuske C.R."/>
            <person name="Desiro A."/>
            <person name="Benucci G.M."/>
            <person name="Bonito G."/>
            <person name="Stajich J.E."/>
            <person name="Dunlap C."/>
            <person name="Arnold A.E."/>
            <person name="Porras-Alfaro A."/>
        </authorList>
    </citation>
    <scope>NUCLEOTIDE SEQUENCE [LARGE SCALE GENOMIC DNA]</scope>
    <source>
        <strain evidence="1 2">AZ0501</strain>
    </source>
</reference>
<dbReference type="EMBL" id="MVBO01000060">
    <property type="protein sequence ID" value="OZJ03979.1"/>
    <property type="molecule type" value="Genomic_DNA"/>
</dbReference>
<comment type="caution">
    <text evidence="1">The sequence shown here is derived from an EMBL/GenBank/DDBJ whole genome shotgun (WGS) entry which is preliminary data.</text>
</comment>
<sequence>MGNTYSDCYDPYNYGYHGYNPYWQPYYNLNNAYGYRYPYRHGSYYYPYQSYAYPYYGGYYPYQRVGTVVYP</sequence>
<organism evidence="1 2">
    <name type="scientific">Bifiguratus adelaidae</name>
    <dbReference type="NCBI Taxonomy" id="1938954"/>
    <lineage>
        <taxon>Eukaryota</taxon>
        <taxon>Fungi</taxon>
        <taxon>Fungi incertae sedis</taxon>
        <taxon>Mucoromycota</taxon>
        <taxon>Mucoromycotina</taxon>
        <taxon>Endogonomycetes</taxon>
        <taxon>Endogonales</taxon>
        <taxon>Endogonales incertae sedis</taxon>
        <taxon>Bifiguratus</taxon>
    </lineage>
</organism>
<dbReference type="Proteomes" id="UP000242875">
    <property type="component" value="Unassembled WGS sequence"/>
</dbReference>
<evidence type="ECO:0000313" key="1">
    <source>
        <dbReference type="EMBL" id="OZJ03979.1"/>
    </source>
</evidence>
<name>A0A261Y035_9FUNG</name>